<evidence type="ECO:0000259" key="4">
    <source>
        <dbReference type="Pfam" id="PF00557"/>
    </source>
</evidence>
<evidence type="ECO:0000259" key="6">
    <source>
        <dbReference type="Pfam" id="PF16188"/>
    </source>
</evidence>
<evidence type="ECO:0000256" key="2">
    <source>
        <dbReference type="ARBA" id="ARBA00022801"/>
    </source>
</evidence>
<dbReference type="STRING" id="1123071.SAMN02745181_1922"/>
<dbReference type="OrthoDB" id="9806388at2"/>
<dbReference type="InterPro" id="IPR029149">
    <property type="entry name" value="Creatin/AminoP/Spt16_N"/>
</dbReference>
<dbReference type="InParanoid" id="A0A1M6IV01"/>
<protein>
    <submittedName>
        <fullName evidence="7">Xaa-Pro aminopeptidase</fullName>
    </submittedName>
</protein>
<evidence type="ECO:0000256" key="3">
    <source>
        <dbReference type="ARBA" id="ARBA00023211"/>
    </source>
</evidence>
<dbReference type="FunFam" id="3.90.230.10:FF:000007">
    <property type="entry name" value="Xaa-Pro aminopeptidase P"/>
    <property type="match status" value="1"/>
</dbReference>
<name>A0A1M6IV01_9BACT</name>
<evidence type="ECO:0000313" key="8">
    <source>
        <dbReference type="Proteomes" id="UP000184510"/>
    </source>
</evidence>
<dbReference type="GO" id="GO:0005737">
    <property type="term" value="C:cytoplasm"/>
    <property type="evidence" value="ECO:0007669"/>
    <property type="project" value="UniProtKB-ARBA"/>
</dbReference>
<dbReference type="Gene3D" id="3.40.350.10">
    <property type="entry name" value="Creatinase/prolidase N-terminal domain"/>
    <property type="match status" value="2"/>
</dbReference>
<dbReference type="InterPro" id="IPR000994">
    <property type="entry name" value="Pept_M24"/>
</dbReference>
<dbReference type="Pfam" id="PF16188">
    <property type="entry name" value="Peptidase_M24_C"/>
    <property type="match status" value="1"/>
</dbReference>
<dbReference type="RefSeq" id="WP_143183497.1">
    <property type="nucleotide sequence ID" value="NZ_FQYR01000003.1"/>
</dbReference>
<dbReference type="Gene3D" id="3.90.230.10">
    <property type="entry name" value="Creatinase/methionine aminopeptidase superfamily"/>
    <property type="match status" value="1"/>
</dbReference>
<dbReference type="Proteomes" id="UP000184510">
    <property type="component" value="Unassembled WGS sequence"/>
</dbReference>
<keyword evidence="3" id="KW-0464">Manganese</keyword>
<dbReference type="PANTHER" id="PTHR43763">
    <property type="entry name" value="XAA-PRO AMINOPEPTIDASE 1"/>
    <property type="match status" value="1"/>
</dbReference>
<dbReference type="SUPFAM" id="SSF55920">
    <property type="entry name" value="Creatinase/aminopeptidase"/>
    <property type="match status" value="1"/>
</dbReference>
<dbReference type="Pfam" id="PF16189">
    <property type="entry name" value="Creatinase_N_2"/>
    <property type="match status" value="1"/>
</dbReference>
<reference evidence="7 8" key="1">
    <citation type="submission" date="2016-11" db="EMBL/GenBank/DDBJ databases">
        <authorList>
            <person name="Jaros S."/>
            <person name="Januszkiewicz K."/>
            <person name="Wedrychowicz H."/>
        </authorList>
    </citation>
    <scope>NUCLEOTIDE SEQUENCE [LARGE SCALE GENOMIC DNA]</scope>
    <source>
        <strain evidence="7 8">DSM 18772</strain>
    </source>
</reference>
<dbReference type="InterPro" id="IPR050422">
    <property type="entry name" value="X-Pro_aminopeptidase_P"/>
</dbReference>
<dbReference type="SUPFAM" id="SSF53092">
    <property type="entry name" value="Creatinase/prolidase N-terminal domain"/>
    <property type="match status" value="2"/>
</dbReference>
<dbReference type="Pfam" id="PF00557">
    <property type="entry name" value="Peptidase_M24"/>
    <property type="match status" value="1"/>
</dbReference>
<proteinExistence type="predicted"/>
<feature type="domain" description="Peptidase M24" evidence="4">
    <location>
        <begin position="309"/>
        <end position="520"/>
    </location>
</feature>
<dbReference type="InterPro" id="IPR032416">
    <property type="entry name" value="Peptidase_M24_C"/>
</dbReference>
<dbReference type="GO" id="GO:0004177">
    <property type="term" value="F:aminopeptidase activity"/>
    <property type="evidence" value="ECO:0007669"/>
    <property type="project" value="UniProtKB-KW"/>
</dbReference>
<dbReference type="GO" id="GO:0046872">
    <property type="term" value="F:metal ion binding"/>
    <property type="evidence" value="ECO:0007669"/>
    <property type="project" value="UniProtKB-KW"/>
</dbReference>
<sequence>MTTAEKLASLRAWMEKNSVNAAIIPNADPHNNEYQAPRWLSRQWLSGLKGSNGTVVVTAEKAGLWTDSRYYEAAEEALAGSEIKLFRASDPGVDSIIDWLKSELKAGDVVSFSGNDISEADASSWVSSLKVADISANTELDPVDEIWTDRPAEPCGKLDLVAEELTGQSTEEKLKDLRALMQKKGVQVYLLGRTDESNWLLNFRGTDMENHPTPYCYTLVSADEAIFFIDEGKLSDEAKRKFTAAGFTIRGYGEVASVLEELDKDTRLLMVPRYTNHNLYKAGSHCFLIKERALATDLKGVKNEVEMENTRKVMIEDGAAMVRFYFWMYSELQAGRKVTELSASKKLLECRQAISGFRHVSFDSIMGYKAHGALNHYSVDENSDVEVTLDGIFLIDSGGNFENGTSDTTRVIPMGTPTQEQKIDYTLVLKCLIELITAEFPEDATCAQLDGICRRPMWQHHRLYRHGTGHGVGYGLEVHEGPQNFSGLTTERMYEGMLSTIEPGIYRSGEYGIRIENMVHTVKSADTPFGKFFKFENLTFCPINVDLVDTAYMDDCHIEWLNDYNAQVVEKLSPLLNEDEVSWLKHECRPVGK</sequence>
<dbReference type="AlphaFoldDB" id="A0A1M6IV01"/>
<feature type="domain" description="Peptidase M24 C-terminal" evidence="6">
    <location>
        <begin position="531"/>
        <end position="591"/>
    </location>
</feature>
<evidence type="ECO:0000259" key="5">
    <source>
        <dbReference type="Pfam" id="PF01321"/>
    </source>
</evidence>
<evidence type="ECO:0000256" key="1">
    <source>
        <dbReference type="ARBA" id="ARBA00022723"/>
    </source>
</evidence>
<keyword evidence="7" id="KW-0645">Protease</keyword>
<gene>
    <name evidence="7" type="ORF">SAMN02745181_1922</name>
</gene>
<keyword evidence="7" id="KW-0031">Aminopeptidase</keyword>
<keyword evidence="2" id="KW-0378">Hydrolase</keyword>
<keyword evidence="1" id="KW-0479">Metal-binding</keyword>
<keyword evidence="8" id="KW-1185">Reference proteome</keyword>
<dbReference type="Pfam" id="PF01321">
    <property type="entry name" value="Creatinase_N"/>
    <property type="match status" value="1"/>
</dbReference>
<accession>A0A1M6IV01</accession>
<dbReference type="EMBL" id="FQYR01000003">
    <property type="protein sequence ID" value="SHJ38234.1"/>
    <property type="molecule type" value="Genomic_DNA"/>
</dbReference>
<feature type="domain" description="Creatinase N-terminal" evidence="5">
    <location>
        <begin position="7"/>
        <end position="135"/>
    </location>
</feature>
<dbReference type="InterPro" id="IPR000587">
    <property type="entry name" value="Creatinase_N"/>
</dbReference>
<evidence type="ECO:0000313" key="7">
    <source>
        <dbReference type="EMBL" id="SHJ38234.1"/>
    </source>
</evidence>
<dbReference type="InterPro" id="IPR036005">
    <property type="entry name" value="Creatinase/aminopeptidase-like"/>
</dbReference>
<dbReference type="PANTHER" id="PTHR43763:SF6">
    <property type="entry name" value="XAA-PRO AMINOPEPTIDASE 1"/>
    <property type="match status" value="1"/>
</dbReference>
<organism evidence="7 8">
    <name type="scientific">Rubritalea squalenifaciens DSM 18772</name>
    <dbReference type="NCBI Taxonomy" id="1123071"/>
    <lineage>
        <taxon>Bacteria</taxon>
        <taxon>Pseudomonadati</taxon>
        <taxon>Verrucomicrobiota</taxon>
        <taxon>Verrucomicrobiia</taxon>
        <taxon>Verrucomicrobiales</taxon>
        <taxon>Rubritaleaceae</taxon>
        <taxon>Rubritalea</taxon>
    </lineage>
</organism>